<evidence type="ECO:0000313" key="1">
    <source>
        <dbReference type="EMBL" id="OPB73617.1"/>
    </source>
</evidence>
<proteinExistence type="predicted"/>
<sequence length="296" mass="34436">MISIEIPDKNKFLYLPEELAECDEKQFLDMSKLLLWLSTGIVTYESFRVLAVYALLGMKWDRKEYKTPGFMPEADERKWANVYQLSEYIDRFFEQTINDKGEEVTSIKQNFIKNHAPEIKLFGKFYGPDDAFENVTAGQYFDGMEYFISYTTSGDLKDLRNLFAIFYLPKGEEYDKEVSRKRAKGIFRTLDVRHLYGFYLMFSAMNKYLKSGSVVIYGEEIDLSIIYKDISKDKLKSSLPGLGWISTAQDLAESGVFGSYEAVRKTLMWPVLLRLYDLKKKGIDEIDRENANKNKA</sequence>
<protein>
    <submittedName>
        <fullName evidence="1">Uncharacterized protein</fullName>
    </submittedName>
</protein>
<gene>
    <name evidence="1" type="ORF">BAY32_11280</name>
</gene>
<dbReference type="KEGG" id="ego:BBD34_04940"/>
<name>A0AAJ3TNV2_9FLAO</name>
<evidence type="ECO:0000313" key="2">
    <source>
        <dbReference type="Proteomes" id="UP000190816"/>
    </source>
</evidence>
<comment type="caution">
    <text evidence="1">The sequence shown here is derived from an EMBL/GenBank/DDBJ whole genome shotgun (WGS) entry which is preliminary data.</text>
</comment>
<organism evidence="1 2">
    <name type="scientific">Elizabethkingia ursingii</name>
    <dbReference type="NCBI Taxonomy" id="1756150"/>
    <lineage>
        <taxon>Bacteria</taxon>
        <taxon>Pseudomonadati</taxon>
        <taxon>Bacteroidota</taxon>
        <taxon>Flavobacteriia</taxon>
        <taxon>Flavobacteriales</taxon>
        <taxon>Weeksellaceae</taxon>
        <taxon>Elizabethkingia</taxon>
    </lineage>
</organism>
<dbReference type="RefSeq" id="WP_078402602.1">
    <property type="nucleotide sequence ID" value="NZ_MAIC01000016.1"/>
</dbReference>
<dbReference type="Proteomes" id="UP000190816">
    <property type="component" value="Unassembled WGS sequence"/>
</dbReference>
<reference evidence="1 2" key="1">
    <citation type="submission" date="2016-06" db="EMBL/GenBank/DDBJ databases">
        <authorList>
            <person name="Nicholson A.C."/>
        </authorList>
    </citation>
    <scope>NUCLEOTIDE SEQUENCE [LARGE SCALE GENOMIC DNA]</scope>
    <source>
        <strain evidence="1 2">G4123</strain>
    </source>
</reference>
<accession>A0AAJ3TNV2</accession>
<dbReference type="EMBL" id="MAIC01000016">
    <property type="protein sequence ID" value="OPB73617.1"/>
    <property type="molecule type" value="Genomic_DNA"/>
</dbReference>
<dbReference type="AlphaFoldDB" id="A0AAJ3TNV2"/>